<dbReference type="InterPro" id="IPR050297">
    <property type="entry name" value="LipidA_mod_glycosyltrf_83"/>
</dbReference>
<protein>
    <submittedName>
        <fullName evidence="10">Glycosyltransferase family 39 protein</fullName>
    </submittedName>
</protein>
<comment type="subcellular location">
    <subcellularLocation>
        <location evidence="1">Cell membrane</location>
        <topology evidence="1">Multi-pass membrane protein</topology>
    </subcellularLocation>
</comment>
<comment type="caution">
    <text evidence="10">The sequence shown here is derived from an EMBL/GenBank/DDBJ whole genome shotgun (WGS) entry which is preliminary data.</text>
</comment>
<dbReference type="PANTHER" id="PTHR33908:SF11">
    <property type="entry name" value="MEMBRANE PROTEIN"/>
    <property type="match status" value="1"/>
</dbReference>
<feature type="transmembrane region" description="Helical" evidence="8">
    <location>
        <begin position="262"/>
        <end position="283"/>
    </location>
</feature>
<gene>
    <name evidence="10" type="ORF">GCM10009533_07770</name>
</gene>
<keyword evidence="6 8" id="KW-1133">Transmembrane helix</keyword>
<evidence type="ECO:0000256" key="6">
    <source>
        <dbReference type="ARBA" id="ARBA00022989"/>
    </source>
</evidence>
<dbReference type="Pfam" id="PF13231">
    <property type="entry name" value="PMT_2"/>
    <property type="match status" value="1"/>
</dbReference>
<keyword evidence="7 8" id="KW-0472">Membrane</keyword>
<reference evidence="11" key="1">
    <citation type="journal article" date="2019" name="Int. J. Syst. Evol. Microbiol.">
        <title>The Global Catalogue of Microorganisms (GCM) 10K type strain sequencing project: providing services to taxonomists for standard genome sequencing and annotation.</title>
        <authorList>
            <consortium name="The Broad Institute Genomics Platform"/>
            <consortium name="The Broad Institute Genome Sequencing Center for Infectious Disease"/>
            <person name="Wu L."/>
            <person name="Ma J."/>
        </authorList>
    </citation>
    <scope>NUCLEOTIDE SEQUENCE [LARGE SCALE GENOMIC DNA]</scope>
    <source>
        <strain evidence="11">JCM 10303</strain>
    </source>
</reference>
<dbReference type="InterPro" id="IPR038731">
    <property type="entry name" value="RgtA/B/C-like"/>
</dbReference>
<evidence type="ECO:0000259" key="9">
    <source>
        <dbReference type="Pfam" id="PF13231"/>
    </source>
</evidence>
<feature type="transmembrane region" description="Helical" evidence="8">
    <location>
        <begin position="213"/>
        <end position="233"/>
    </location>
</feature>
<evidence type="ECO:0000313" key="10">
    <source>
        <dbReference type="EMBL" id="GAA0511344.1"/>
    </source>
</evidence>
<feature type="domain" description="Glycosyltransferase RgtA/B/C/D-like" evidence="9">
    <location>
        <begin position="70"/>
        <end position="230"/>
    </location>
</feature>
<evidence type="ECO:0000256" key="5">
    <source>
        <dbReference type="ARBA" id="ARBA00022692"/>
    </source>
</evidence>
<keyword evidence="3" id="KW-0328">Glycosyltransferase</keyword>
<feature type="transmembrane region" description="Helical" evidence="8">
    <location>
        <begin position="346"/>
        <end position="365"/>
    </location>
</feature>
<name>A0ABP3M1G8_SACER</name>
<keyword evidence="4" id="KW-0808">Transferase</keyword>
<keyword evidence="2" id="KW-1003">Cell membrane</keyword>
<feature type="transmembrane region" description="Helical" evidence="8">
    <location>
        <begin position="170"/>
        <end position="201"/>
    </location>
</feature>
<evidence type="ECO:0000256" key="1">
    <source>
        <dbReference type="ARBA" id="ARBA00004651"/>
    </source>
</evidence>
<feature type="transmembrane region" description="Helical" evidence="8">
    <location>
        <begin position="26"/>
        <end position="48"/>
    </location>
</feature>
<proteinExistence type="predicted"/>
<dbReference type="Proteomes" id="UP001500729">
    <property type="component" value="Unassembled WGS sequence"/>
</dbReference>
<evidence type="ECO:0000256" key="3">
    <source>
        <dbReference type="ARBA" id="ARBA00022676"/>
    </source>
</evidence>
<dbReference type="EMBL" id="BAAAGS010000003">
    <property type="protein sequence ID" value="GAA0511344.1"/>
    <property type="molecule type" value="Genomic_DNA"/>
</dbReference>
<keyword evidence="5 8" id="KW-0812">Transmembrane</keyword>
<evidence type="ECO:0000256" key="4">
    <source>
        <dbReference type="ARBA" id="ARBA00022679"/>
    </source>
</evidence>
<keyword evidence="11" id="KW-1185">Reference proteome</keyword>
<sequence>MNMRPGARANVLPASPPSATTTAPPALLALGGIAAAWAGLLLVFAVTLEPHGDELYFLAAGDRLDWGYADQPPLLPLLAHAADVAAPGSVLVLRLPAVALTACGVFVVGMLARELGGGRKAQVVAAATFAVSPHLAVTGSLLVTPTVDAFMWAVLTLLLVRWVRLRDDRLLLGAGVVVAVALQAKYLVLVFCAAALISALLVGPRDIVRRPRLWAGAGLAFAALLPSALWQAWHGWPQLRMAAVVPAEIDQLGGGRASVVPLLLLTAGVPIGAGMACAGLWALLRSTALRDYRWLGWASAGVVVFFVVSGGRYYYCFGLLPLLWAVAAVRVEDGRPAARWLTGRPAWALSAAVVLVLAVAVQTPAMDRVRALANNSGGWRQVVEPVHHAYQHVAPEQRRTTVVVAEHYWQASVLERLWPGRDRPEVRSPHRGFWYFGPPSEQHDTTLFVGGDPGPLREHFRTVVPVAGDDPHDVRVWLCTGRQQPWSGLWPALRRL</sequence>
<evidence type="ECO:0000313" key="11">
    <source>
        <dbReference type="Proteomes" id="UP001500729"/>
    </source>
</evidence>
<dbReference type="PANTHER" id="PTHR33908">
    <property type="entry name" value="MANNOSYLTRANSFERASE YKCB-RELATED"/>
    <property type="match status" value="1"/>
</dbReference>
<evidence type="ECO:0000256" key="7">
    <source>
        <dbReference type="ARBA" id="ARBA00023136"/>
    </source>
</evidence>
<accession>A0ABP3M1G8</accession>
<evidence type="ECO:0000256" key="2">
    <source>
        <dbReference type="ARBA" id="ARBA00022475"/>
    </source>
</evidence>
<feature type="transmembrane region" description="Helical" evidence="8">
    <location>
        <begin position="91"/>
        <end position="111"/>
    </location>
</feature>
<organism evidence="10 11">
    <name type="scientific">Saccharopolyspora erythraea</name>
    <name type="common">Streptomyces erythraeus</name>
    <dbReference type="NCBI Taxonomy" id="1836"/>
    <lineage>
        <taxon>Bacteria</taxon>
        <taxon>Bacillati</taxon>
        <taxon>Actinomycetota</taxon>
        <taxon>Actinomycetes</taxon>
        <taxon>Pseudonocardiales</taxon>
        <taxon>Pseudonocardiaceae</taxon>
        <taxon>Saccharopolyspora</taxon>
    </lineage>
</organism>
<evidence type="ECO:0000256" key="8">
    <source>
        <dbReference type="SAM" id="Phobius"/>
    </source>
</evidence>